<dbReference type="Proteomes" id="UP001147752">
    <property type="component" value="Unassembled WGS sequence"/>
</dbReference>
<keyword evidence="2" id="KW-1185">Reference proteome</keyword>
<protein>
    <submittedName>
        <fullName evidence="1">Uncharacterized protein</fullName>
    </submittedName>
</protein>
<dbReference type="AlphaFoldDB" id="A0A9W9STL9"/>
<dbReference type="GeneID" id="81459144"/>
<organism evidence="1 2">
    <name type="scientific">Penicillium concentricum</name>
    <dbReference type="NCBI Taxonomy" id="293559"/>
    <lineage>
        <taxon>Eukaryota</taxon>
        <taxon>Fungi</taxon>
        <taxon>Dikarya</taxon>
        <taxon>Ascomycota</taxon>
        <taxon>Pezizomycotina</taxon>
        <taxon>Eurotiomycetes</taxon>
        <taxon>Eurotiomycetidae</taxon>
        <taxon>Eurotiales</taxon>
        <taxon>Aspergillaceae</taxon>
        <taxon>Penicillium</taxon>
    </lineage>
</organism>
<reference evidence="1" key="2">
    <citation type="journal article" date="2023" name="IMA Fungus">
        <title>Comparative genomic study of the Penicillium genus elucidates a diverse pangenome and 15 lateral gene transfer events.</title>
        <authorList>
            <person name="Petersen C."/>
            <person name="Sorensen T."/>
            <person name="Nielsen M.R."/>
            <person name="Sondergaard T.E."/>
            <person name="Sorensen J.L."/>
            <person name="Fitzpatrick D.A."/>
            <person name="Frisvad J.C."/>
            <person name="Nielsen K.L."/>
        </authorList>
    </citation>
    <scope>NUCLEOTIDE SEQUENCE</scope>
    <source>
        <strain evidence="1">IBT 3081</strain>
    </source>
</reference>
<evidence type="ECO:0000313" key="1">
    <source>
        <dbReference type="EMBL" id="KAJ5384320.1"/>
    </source>
</evidence>
<evidence type="ECO:0000313" key="2">
    <source>
        <dbReference type="Proteomes" id="UP001147752"/>
    </source>
</evidence>
<dbReference type="RefSeq" id="XP_056584096.1">
    <property type="nucleotide sequence ID" value="XM_056719961.1"/>
</dbReference>
<gene>
    <name evidence="1" type="ORF">N7517_002231</name>
</gene>
<proteinExistence type="predicted"/>
<comment type="caution">
    <text evidence="1">The sequence shown here is derived from an EMBL/GenBank/DDBJ whole genome shotgun (WGS) entry which is preliminary data.</text>
</comment>
<accession>A0A9W9STL9</accession>
<dbReference type="EMBL" id="JAPZBT010000001">
    <property type="protein sequence ID" value="KAJ5384320.1"/>
    <property type="molecule type" value="Genomic_DNA"/>
</dbReference>
<name>A0A9W9STL9_9EURO</name>
<reference evidence="1" key="1">
    <citation type="submission" date="2022-12" db="EMBL/GenBank/DDBJ databases">
        <authorList>
            <person name="Petersen C."/>
        </authorList>
    </citation>
    <scope>NUCLEOTIDE SEQUENCE</scope>
    <source>
        <strain evidence="1">IBT 3081</strain>
    </source>
</reference>
<sequence length="82" mass="8849">MPLMPPLKIMDTMLTAESVTEPTVYSMACKTKLKIPTAAARIATDEAGARSLVAMIVDNIAIISTIEPPTGVSSFEERKLRI</sequence>